<dbReference type="GO" id="GO:0003677">
    <property type="term" value="F:DNA binding"/>
    <property type="evidence" value="ECO:0007669"/>
    <property type="project" value="UniProtKB-KW"/>
</dbReference>
<keyword evidence="6" id="KW-0547">Nucleotide-binding</keyword>
<keyword evidence="4" id="KW-0539">Nucleus</keyword>
<keyword evidence="6" id="KW-0067">ATP-binding</keyword>
<reference evidence="6 7" key="1">
    <citation type="submission" date="2020-08" db="EMBL/GenBank/DDBJ databases">
        <authorList>
            <person name="Newling K."/>
            <person name="Davey J."/>
            <person name="Forrester S."/>
        </authorList>
    </citation>
    <scope>NUCLEOTIDE SEQUENCE [LARGE SCALE GENOMIC DNA]</scope>
    <source>
        <strain evidence="7">Crithidia deanei Carvalho (ATCC PRA-265)</strain>
    </source>
</reference>
<evidence type="ECO:0000256" key="4">
    <source>
        <dbReference type="ARBA" id="ARBA00023242"/>
    </source>
</evidence>
<evidence type="ECO:0000259" key="5">
    <source>
        <dbReference type="Pfam" id="PF00270"/>
    </source>
</evidence>
<dbReference type="PANTHER" id="PTHR13710">
    <property type="entry name" value="DNA HELICASE RECQ FAMILY MEMBER"/>
    <property type="match status" value="1"/>
</dbReference>
<dbReference type="EMBL" id="LR877159">
    <property type="protein sequence ID" value="CAD2219829.1"/>
    <property type="molecule type" value="Genomic_DNA"/>
</dbReference>
<dbReference type="GO" id="GO:0043138">
    <property type="term" value="F:3'-5' DNA helicase activity"/>
    <property type="evidence" value="ECO:0007669"/>
    <property type="project" value="TreeGrafter"/>
</dbReference>
<dbReference type="GO" id="GO:0005694">
    <property type="term" value="C:chromosome"/>
    <property type="evidence" value="ECO:0007669"/>
    <property type="project" value="TreeGrafter"/>
</dbReference>
<dbReference type="PANTHER" id="PTHR13710:SF153">
    <property type="entry name" value="RECQ-LIKE DNA HELICASE BLM"/>
    <property type="match status" value="1"/>
</dbReference>
<dbReference type="SUPFAM" id="SSF52540">
    <property type="entry name" value="P-loop containing nucleoside triphosphate hydrolases"/>
    <property type="match status" value="1"/>
</dbReference>
<evidence type="ECO:0000256" key="1">
    <source>
        <dbReference type="ARBA" id="ARBA00005446"/>
    </source>
</evidence>
<keyword evidence="3" id="KW-0413">Isomerase</keyword>
<evidence type="ECO:0000256" key="3">
    <source>
        <dbReference type="ARBA" id="ARBA00023235"/>
    </source>
</evidence>
<dbReference type="Gene3D" id="3.40.50.300">
    <property type="entry name" value="P-loop containing nucleotide triphosphate hydrolases"/>
    <property type="match status" value="1"/>
</dbReference>
<dbReference type="GO" id="GO:0009378">
    <property type="term" value="F:four-way junction helicase activity"/>
    <property type="evidence" value="ECO:0007669"/>
    <property type="project" value="TreeGrafter"/>
</dbReference>
<evidence type="ECO:0000256" key="2">
    <source>
        <dbReference type="ARBA" id="ARBA00023125"/>
    </source>
</evidence>
<dbReference type="Proteomes" id="UP000515908">
    <property type="component" value="Chromosome 15"/>
</dbReference>
<dbReference type="Pfam" id="PF00270">
    <property type="entry name" value="DEAD"/>
    <property type="match status" value="1"/>
</dbReference>
<dbReference type="GO" id="GO:0005634">
    <property type="term" value="C:nucleus"/>
    <property type="evidence" value="ECO:0007669"/>
    <property type="project" value="TreeGrafter"/>
</dbReference>
<gene>
    <name evidence="6" type="ORF">ADEAN_000734200</name>
</gene>
<proteinExistence type="inferred from homology"/>
<name>A0A7G2CKA6_9TRYP</name>
<keyword evidence="6" id="KW-0378">Hydrolase</keyword>
<dbReference type="VEuPathDB" id="TriTrypDB:ADEAN_000734200"/>
<dbReference type="AlphaFoldDB" id="A0A7G2CKA6"/>
<feature type="domain" description="DEAD/DEAH-box helicase" evidence="5">
    <location>
        <begin position="105"/>
        <end position="163"/>
    </location>
</feature>
<keyword evidence="7" id="KW-1185">Reference proteome</keyword>
<dbReference type="GO" id="GO:0005524">
    <property type="term" value="F:ATP binding"/>
    <property type="evidence" value="ECO:0007669"/>
    <property type="project" value="InterPro"/>
</dbReference>
<dbReference type="GO" id="GO:0005737">
    <property type="term" value="C:cytoplasm"/>
    <property type="evidence" value="ECO:0007669"/>
    <property type="project" value="TreeGrafter"/>
</dbReference>
<keyword evidence="2" id="KW-0238">DNA-binding</keyword>
<organism evidence="6 7">
    <name type="scientific">Angomonas deanei</name>
    <dbReference type="NCBI Taxonomy" id="59799"/>
    <lineage>
        <taxon>Eukaryota</taxon>
        <taxon>Discoba</taxon>
        <taxon>Euglenozoa</taxon>
        <taxon>Kinetoplastea</taxon>
        <taxon>Metakinetoplastina</taxon>
        <taxon>Trypanosomatida</taxon>
        <taxon>Trypanosomatidae</taxon>
        <taxon>Strigomonadinae</taxon>
        <taxon>Angomonas</taxon>
    </lineage>
</organism>
<dbReference type="InterPro" id="IPR011545">
    <property type="entry name" value="DEAD/DEAH_box_helicase_dom"/>
</dbReference>
<accession>A0A7G2CKA6</accession>
<evidence type="ECO:0000313" key="7">
    <source>
        <dbReference type="Proteomes" id="UP000515908"/>
    </source>
</evidence>
<keyword evidence="6" id="KW-0347">Helicase</keyword>
<dbReference type="GO" id="GO:0000724">
    <property type="term" value="P:double-strand break repair via homologous recombination"/>
    <property type="evidence" value="ECO:0007669"/>
    <property type="project" value="TreeGrafter"/>
</dbReference>
<protein>
    <submittedName>
        <fullName evidence="6">DEAD/DEAH box helicase, putative</fullName>
    </submittedName>
</protein>
<sequence>MPQDWSNLFNNNNNNNVNTTSIFPTDFPTNNVNYNNNGNGNKFSWENYDLQQHSEAFSREALEHTEAVVLPVNPKGQYDNEQFPWSSALRRAMRDVFGLHEYRFCQLEVMNAIMSERDVFVLLPTGGGKSLCYQLPALMPPRPMVTIVFSPLISLIQDQVYSLTANDIPRRQPHRTDLRDDPARALRGVVQWQH</sequence>
<comment type="similarity">
    <text evidence="1">Belongs to the helicase family. RecQ subfamily.</text>
</comment>
<dbReference type="InterPro" id="IPR027417">
    <property type="entry name" value="P-loop_NTPase"/>
</dbReference>
<evidence type="ECO:0000313" key="6">
    <source>
        <dbReference type="EMBL" id="CAD2219829.1"/>
    </source>
</evidence>